<accession>A0A172XYM7</accession>
<dbReference type="RefSeq" id="WP_066757096.1">
    <property type="nucleotide sequence ID" value="NZ_CP015199.1"/>
</dbReference>
<keyword evidence="2" id="KW-1185">Reference proteome</keyword>
<sequence length="607" mass="67526">MSIPLDTIYSYFKTGKFPTQTQFQDSWSSFWHKGETNIATVDDYDELGNISEFGNVYNKTQSNDQFMSLSDFVNNDQKILAEKIEALGLTTLIEAVETTISQFADHSGSYEFENNDFIAIPDNNGNFSLYMFKGGAKTDKTNYLPTGISNVTIGMVEGLQAALNTKMNKPSGNGNFFIRGLGSDPVYASISPATNYLLSWNGSDFKESNVYYNTGKLGVGTTSPTEMLHLNNGRVRSKSVVLDENNETLINQITSFNQKLLFTDSTSTKKTVLTVEDLPTEFMTLPSKLTEAQKTTWKTEMNGGFSTASMSVFVINPVVIKKQNGANYISLRGANLNFNPANFQVDIVDMGGNVVLNVPNSQIQLISTGLDLIFWVNLFSLPFGSYKVKLRNGLAEYTTTVNFQLVDNVNSIDPSTLLWNTKVYQDIETTKMYASGNTVHYAIDGNVKAYADEAVFLFKAKTQQPIFSAGEDFYFEFDVPALWVNGNTSSNFFGLSVISDYKTLNNDIIGGVALGVRGDYLNWVNFTSNTSSLEWNQIVNVILVKRGNTLTRIITAKRAGALNPTTFIDSATIVDGQDLYISAIFQNSTYYTQQKFMEMNIKDMYTF</sequence>
<gene>
    <name evidence="1" type="ORF">A0O34_16640</name>
</gene>
<dbReference type="STRING" id="1685010.A0O34_16640"/>
<protein>
    <submittedName>
        <fullName evidence="1">Uncharacterized protein</fullName>
    </submittedName>
</protein>
<proteinExistence type="predicted"/>
<evidence type="ECO:0000313" key="1">
    <source>
        <dbReference type="EMBL" id="ANF52041.1"/>
    </source>
</evidence>
<dbReference type="Proteomes" id="UP000077824">
    <property type="component" value="Chromosome"/>
</dbReference>
<reference evidence="1 2" key="1">
    <citation type="submission" date="2016-04" db="EMBL/GenBank/DDBJ databases">
        <title>Complete Genome Sequence of Chryseobacterium sp. IHBB 10212.</title>
        <authorList>
            <person name="Pal M."/>
            <person name="Swarnkar M.K."/>
            <person name="Kaushal K."/>
            <person name="Chhibber S."/>
            <person name="Singh A.K."/>
            <person name="Gulati A."/>
        </authorList>
    </citation>
    <scope>NUCLEOTIDE SEQUENCE [LARGE SCALE GENOMIC DNA]</scope>
    <source>
        <strain evidence="1 2">IHBB 10212</strain>
    </source>
</reference>
<dbReference type="EMBL" id="CP015199">
    <property type="protein sequence ID" value="ANF52041.1"/>
    <property type="molecule type" value="Genomic_DNA"/>
</dbReference>
<evidence type="ECO:0000313" key="2">
    <source>
        <dbReference type="Proteomes" id="UP000077824"/>
    </source>
</evidence>
<name>A0A172XYM7_9FLAO</name>
<organism evidence="1 2">
    <name type="scientific">Chryseobacterium glaciei</name>
    <dbReference type="NCBI Taxonomy" id="1685010"/>
    <lineage>
        <taxon>Bacteria</taxon>
        <taxon>Pseudomonadati</taxon>
        <taxon>Bacteroidota</taxon>
        <taxon>Flavobacteriia</taxon>
        <taxon>Flavobacteriales</taxon>
        <taxon>Weeksellaceae</taxon>
        <taxon>Chryseobacterium group</taxon>
        <taxon>Chryseobacterium</taxon>
    </lineage>
</organism>
<dbReference type="AlphaFoldDB" id="A0A172XYM7"/>
<dbReference type="KEGG" id="chh:A0O34_16640"/>
<dbReference type="OrthoDB" id="6315383at2"/>